<dbReference type="RefSeq" id="WP_336545144.1">
    <property type="nucleotide sequence ID" value="NZ_JBBBDM010000003.1"/>
</dbReference>
<protein>
    <submittedName>
        <fullName evidence="3">Efflux transporter outer membrane subunit</fullName>
    </submittedName>
</protein>
<dbReference type="Proteomes" id="UP001367771">
    <property type="component" value="Unassembled WGS sequence"/>
</dbReference>
<evidence type="ECO:0000256" key="2">
    <source>
        <dbReference type="RuleBase" id="RU362097"/>
    </source>
</evidence>
<gene>
    <name evidence="3" type="ORF">V8201_09645</name>
</gene>
<dbReference type="Gene3D" id="1.20.1600.10">
    <property type="entry name" value="Outer membrane efflux proteins (OEP)"/>
    <property type="match status" value="1"/>
</dbReference>
<reference evidence="3 4" key="1">
    <citation type="journal article" date="2013" name="Int. J. Syst. Evol. Microbiol.">
        <title>Sphingomonas kyungheensis sp. nov., a bacterium with ginsenoside-converting activity isolated from soil of a ginseng field.</title>
        <authorList>
            <person name="Son H.M."/>
            <person name="Yang J.E."/>
            <person name="Park Y."/>
            <person name="Han C.K."/>
            <person name="Kim S.G."/>
            <person name="Kook M."/>
            <person name="Yi T.H."/>
        </authorList>
    </citation>
    <scope>NUCLEOTIDE SEQUENCE [LARGE SCALE GENOMIC DNA]</scope>
    <source>
        <strain evidence="3 4">LMG 26582</strain>
    </source>
</reference>
<keyword evidence="2" id="KW-0472">Membrane</keyword>
<name>A0ABU8H2X3_9SPHN</name>
<sequence>MSRALVLLLACATAACAVGPHDLDAHAPLPPAATPATIAPASGTAQAFSTTPARADWWTAFVSPELDRLVDEALAHNNDIASADASLRQSQALAGVAAGAALPQLDASYNVERARVSNALSPPVADQQQQLYTLHTAQVNVSYALDLFGATRSRVRSARAAAEVQRQRLAAGRTTVVANLVQAVIARAALADQIAAAQTAISVNRDILASLLRRQQLGAIGAADIATQQTAVATAEGVLPPLVRQEAHQRVLIAALLGRAAGDALPPLPSLSALTLPTRLPTVLPSDLVARRPDVLAARAQLEGAGADVRTAIAARLPSITLSANAGGSAQRFGDMFKDGNPFWTLLGGITQPLFHAGALRNQQRAAEAALDGAKAQYRGAVVQAFGDVADALTGLATDATALDAATRAADASGRALGYVRRQLALGDVGTLSLLNATAADAQARSQLVQARAARLTDTVALFQATGGPVPDGTLTVVR</sequence>
<dbReference type="SUPFAM" id="SSF56954">
    <property type="entry name" value="Outer membrane efflux proteins (OEP)"/>
    <property type="match status" value="1"/>
</dbReference>
<feature type="chain" id="PRO_5044950626" evidence="2">
    <location>
        <begin position="18"/>
        <end position="479"/>
    </location>
</feature>
<comment type="similarity">
    <text evidence="1 2">Belongs to the outer membrane factor (OMF) (TC 1.B.17) family.</text>
</comment>
<keyword evidence="2" id="KW-0449">Lipoprotein</keyword>
<keyword evidence="4" id="KW-1185">Reference proteome</keyword>
<dbReference type="Pfam" id="PF02321">
    <property type="entry name" value="OEP"/>
    <property type="match status" value="2"/>
</dbReference>
<comment type="subcellular location">
    <subcellularLocation>
        <location evidence="2">Cell membrane</location>
        <topology evidence="2">Lipid-anchor</topology>
    </subcellularLocation>
</comment>
<dbReference type="Gene3D" id="2.20.200.10">
    <property type="entry name" value="Outer membrane efflux proteins (OEP)"/>
    <property type="match status" value="1"/>
</dbReference>
<keyword evidence="2" id="KW-0564">Palmitate</keyword>
<keyword evidence="2" id="KW-0812">Transmembrane</keyword>
<dbReference type="InterPro" id="IPR003423">
    <property type="entry name" value="OMP_efflux"/>
</dbReference>
<accession>A0ABU8H2X3</accession>
<evidence type="ECO:0000313" key="4">
    <source>
        <dbReference type="Proteomes" id="UP001367771"/>
    </source>
</evidence>
<dbReference type="PANTHER" id="PTHR30203">
    <property type="entry name" value="OUTER MEMBRANE CATION EFFLUX PROTEIN"/>
    <property type="match status" value="1"/>
</dbReference>
<comment type="caution">
    <text evidence="3">The sequence shown here is derived from an EMBL/GenBank/DDBJ whole genome shotgun (WGS) entry which is preliminary data.</text>
</comment>
<evidence type="ECO:0000313" key="3">
    <source>
        <dbReference type="EMBL" id="MEI5687337.1"/>
    </source>
</evidence>
<dbReference type="EMBL" id="JBBBDM010000003">
    <property type="protein sequence ID" value="MEI5687337.1"/>
    <property type="molecule type" value="Genomic_DNA"/>
</dbReference>
<proteinExistence type="inferred from homology"/>
<dbReference type="InterPro" id="IPR010131">
    <property type="entry name" value="MdtP/NodT-like"/>
</dbReference>
<evidence type="ECO:0000256" key="1">
    <source>
        <dbReference type="ARBA" id="ARBA00007613"/>
    </source>
</evidence>
<feature type="signal peptide" evidence="2">
    <location>
        <begin position="1"/>
        <end position="17"/>
    </location>
</feature>
<dbReference type="PROSITE" id="PS51257">
    <property type="entry name" value="PROKAR_LIPOPROTEIN"/>
    <property type="match status" value="1"/>
</dbReference>
<dbReference type="PANTHER" id="PTHR30203:SF33">
    <property type="entry name" value="BLR4455 PROTEIN"/>
    <property type="match status" value="1"/>
</dbReference>
<dbReference type="NCBIfam" id="TIGR01845">
    <property type="entry name" value="outer_NodT"/>
    <property type="match status" value="1"/>
</dbReference>
<keyword evidence="2" id="KW-1134">Transmembrane beta strand</keyword>
<keyword evidence="2" id="KW-0732">Signal</keyword>
<organism evidence="3 4">
    <name type="scientific">Sphingomonas kyungheensis</name>
    <dbReference type="NCBI Taxonomy" id="1069987"/>
    <lineage>
        <taxon>Bacteria</taxon>
        <taxon>Pseudomonadati</taxon>
        <taxon>Pseudomonadota</taxon>
        <taxon>Alphaproteobacteria</taxon>
        <taxon>Sphingomonadales</taxon>
        <taxon>Sphingomonadaceae</taxon>
        <taxon>Sphingomonas</taxon>
    </lineage>
</organism>